<evidence type="ECO:0000256" key="7">
    <source>
        <dbReference type="PIRSR" id="PIRSR029256-1"/>
    </source>
</evidence>
<feature type="binding site" evidence="6 7">
    <location>
        <position position="126"/>
    </location>
    <ligand>
        <name>S-adenosyl-L-methionine</name>
        <dbReference type="ChEBI" id="CHEBI:59789"/>
    </ligand>
</feature>
<keyword evidence="1 6" id="KW-0963">Cytoplasm</keyword>
<dbReference type="InterPro" id="IPR029028">
    <property type="entry name" value="Alpha/beta_knot_MTases"/>
</dbReference>
<dbReference type="PIRSF" id="PIRSF029256">
    <property type="entry name" value="SpoU_TrmH_prd"/>
    <property type="match status" value="1"/>
</dbReference>
<evidence type="ECO:0000256" key="4">
    <source>
        <dbReference type="ARBA" id="ARBA00022691"/>
    </source>
</evidence>
<dbReference type="EMBL" id="VOQR01000001">
    <property type="protein sequence ID" value="TXC69821.1"/>
    <property type="molecule type" value="Genomic_DNA"/>
</dbReference>
<protein>
    <recommendedName>
        <fullName evidence="6">tRNA (cytidine(34)-2'-O)-methyltransferase</fullName>
        <ecNumber evidence="6">2.1.1.207</ecNumber>
    </recommendedName>
    <alternativeName>
        <fullName evidence="6">tRNA (cytidine/uridine-2'-O-)-methyltransferase TrmL</fullName>
    </alternativeName>
</protein>
<dbReference type="Pfam" id="PF00588">
    <property type="entry name" value="SpoU_methylase"/>
    <property type="match status" value="1"/>
</dbReference>
<dbReference type="Gene3D" id="3.40.1280.10">
    <property type="match status" value="1"/>
</dbReference>
<dbReference type="GO" id="GO:0141098">
    <property type="term" value="F:tRNA (cytidine(34)-2'-O)-methyltransferase activity"/>
    <property type="evidence" value="ECO:0007669"/>
    <property type="project" value="RHEA"/>
</dbReference>
<sequence length="150" mass="16290">MRIALYEPDIAANVGAILRTATCFGVPVDLIEPMGFPWSRQAMARSGMDYADAAQVERHVDWDAFAGSARGRIVLLTTKGAVPLWDAAFREDDVLLLGSEGRGVPEHVHARADVRVVIPMRPGFRSLNIGVSAAMVLGEAMRQTGWQITS</sequence>
<comment type="catalytic activity">
    <reaction evidence="6">
        <text>5-carboxymethylaminomethyluridine(34) in tRNA(Leu) + S-adenosyl-L-methionine = 5-carboxymethylaminomethyl-2'-O-methyluridine(34) in tRNA(Leu) + S-adenosyl-L-homocysteine + H(+)</text>
        <dbReference type="Rhea" id="RHEA:43088"/>
        <dbReference type="Rhea" id="RHEA-COMP:10333"/>
        <dbReference type="Rhea" id="RHEA-COMP:10334"/>
        <dbReference type="ChEBI" id="CHEBI:15378"/>
        <dbReference type="ChEBI" id="CHEBI:57856"/>
        <dbReference type="ChEBI" id="CHEBI:59789"/>
        <dbReference type="ChEBI" id="CHEBI:74508"/>
        <dbReference type="ChEBI" id="CHEBI:74511"/>
        <dbReference type="EC" id="2.1.1.207"/>
    </reaction>
</comment>
<dbReference type="InterPro" id="IPR001537">
    <property type="entry name" value="SpoU_MeTrfase"/>
</dbReference>
<comment type="function">
    <text evidence="6">Methylates the ribose at the nucleotide 34 wobble position in the two leucyl isoacceptors tRNA(Leu)(CmAA) and tRNA(Leu)(cmnm5UmAA). Catalyzes the methyl transfer from S-adenosyl-L-methionine to the 2'-OH of the wobble nucleotide.</text>
</comment>
<gene>
    <name evidence="6" type="primary">trmL</name>
    <name evidence="9" type="ORF">FSB78_01745</name>
</gene>
<organism evidence="9 10">
    <name type="scientific">Sphingomonas ginsenosidivorax</name>
    <dbReference type="NCBI Taxonomy" id="862135"/>
    <lineage>
        <taxon>Bacteria</taxon>
        <taxon>Pseudomonadati</taxon>
        <taxon>Pseudomonadota</taxon>
        <taxon>Alphaproteobacteria</taxon>
        <taxon>Sphingomonadales</taxon>
        <taxon>Sphingomonadaceae</taxon>
        <taxon>Sphingomonas</taxon>
    </lineage>
</organism>
<evidence type="ECO:0000256" key="6">
    <source>
        <dbReference type="HAMAP-Rule" id="MF_01885"/>
    </source>
</evidence>
<dbReference type="GO" id="GO:0005737">
    <property type="term" value="C:cytoplasm"/>
    <property type="evidence" value="ECO:0007669"/>
    <property type="project" value="UniProtKB-SubCell"/>
</dbReference>
<dbReference type="GO" id="GO:0003723">
    <property type="term" value="F:RNA binding"/>
    <property type="evidence" value="ECO:0007669"/>
    <property type="project" value="InterPro"/>
</dbReference>
<evidence type="ECO:0000259" key="8">
    <source>
        <dbReference type="Pfam" id="PF00588"/>
    </source>
</evidence>
<dbReference type="SUPFAM" id="SSF75217">
    <property type="entry name" value="alpha/beta knot"/>
    <property type="match status" value="1"/>
</dbReference>
<dbReference type="CDD" id="cd18094">
    <property type="entry name" value="SpoU-like_TrmL"/>
    <property type="match status" value="1"/>
</dbReference>
<accession>A0A5C6UC96</accession>
<comment type="caution">
    <text evidence="9">The sequence shown here is derived from an EMBL/GenBank/DDBJ whole genome shotgun (WGS) entry which is preliminary data.</text>
</comment>
<keyword evidence="10" id="KW-1185">Reference proteome</keyword>
<dbReference type="HAMAP" id="MF_01885">
    <property type="entry name" value="tRNA_methyltr_TrmL"/>
    <property type="match status" value="1"/>
</dbReference>
<dbReference type="GO" id="GO:0141102">
    <property type="term" value="F:tRNA (5-carboxymethylaminomethyluridine(34)-2'-O)-methyltransferase activity"/>
    <property type="evidence" value="ECO:0007669"/>
    <property type="project" value="RHEA"/>
</dbReference>
<evidence type="ECO:0000256" key="1">
    <source>
        <dbReference type="ARBA" id="ARBA00022490"/>
    </source>
</evidence>
<evidence type="ECO:0000256" key="2">
    <source>
        <dbReference type="ARBA" id="ARBA00022603"/>
    </source>
</evidence>
<dbReference type="RefSeq" id="WP_147079444.1">
    <property type="nucleotide sequence ID" value="NZ_VOQR01000001.1"/>
</dbReference>
<keyword evidence="5 6" id="KW-0819">tRNA processing</keyword>
<name>A0A5C6UC96_9SPHN</name>
<dbReference type="EC" id="2.1.1.207" evidence="6"/>
<dbReference type="PANTHER" id="PTHR42971">
    <property type="entry name" value="TRNA (CYTIDINE(34)-2'-O)-METHYLTRANSFERASE"/>
    <property type="match status" value="1"/>
</dbReference>
<proteinExistence type="inferred from homology"/>
<feature type="domain" description="tRNA/rRNA methyltransferase SpoU type" evidence="8">
    <location>
        <begin position="2"/>
        <end position="137"/>
    </location>
</feature>
<dbReference type="Proteomes" id="UP000321250">
    <property type="component" value="Unassembled WGS sequence"/>
</dbReference>
<comment type="similarity">
    <text evidence="6">Belongs to the class IV-like SAM-binding methyltransferase superfamily. RNA methyltransferase TrmH family. TrmL subfamily.</text>
</comment>
<dbReference type="PANTHER" id="PTHR42971:SF1">
    <property type="entry name" value="TRNA (CYTIDINE(34)-2'-O)-METHYLTRANSFERASE"/>
    <property type="match status" value="1"/>
</dbReference>
<feature type="binding site" evidence="6 7">
    <location>
        <position position="118"/>
    </location>
    <ligand>
        <name>S-adenosyl-L-methionine</name>
        <dbReference type="ChEBI" id="CHEBI:59789"/>
    </ligand>
</feature>
<keyword evidence="2 6" id="KW-0489">Methyltransferase</keyword>
<reference evidence="9 10" key="1">
    <citation type="journal article" date="2013" name="Antonie Van Leeuwenhoek">
        <title>Sphingomonas ginsenosidivorax sp. nov., with the ability to transform ginsenosides.</title>
        <authorList>
            <person name="Jin X.F."/>
            <person name="Kim J.K."/>
            <person name="Liu Q.M."/>
            <person name="Kang M.S."/>
            <person name="He D."/>
            <person name="Jin F.X."/>
            <person name="Kim S.C."/>
            <person name="Im W.T."/>
        </authorList>
    </citation>
    <scope>NUCLEOTIDE SEQUENCE [LARGE SCALE GENOMIC DNA]</scope>
    <source>
        <strain evidence="9 10">KHI67</strain>
    </source>
</reference>
<comment type="catalytic activity">
    <reaction evidence="6">
        <text>cytidine(34) in tRNA + S-adenosyl-L-methionine = 2'-O-methylcytidine(34) in tRNA + S-adenosyl-L-homocysteine + H(+)</text>
        <dbReference type="Rhea" id="RHEA:43084"/>
        <dbReference type="Rhea" id="RHEA-COMP:10331"/>
        <dbReference type="Rhea" id="RHEA-COMP:10332"/>
        <dbReference type="ChEBI" id="CHEBI:15378"/>
        <dbReference type="ChEBI" id="CHEBI:57856"/>
        <dbReference type="ChEBI" id="CHEBI:59789"/>
        <dbReference type="ChEBI" id="CHEBI:74495"/>
        <dbReference type="ChEBI" id="CHEBI:82748"/>
        <dbReference type="EC" id="2.1.1.207"/>
    </reaction>
</comment>
<comment type="subcellular location">
    <subcellularLocation>
        <location evidence="6">Cytoplasm</location>
    </subcellularLocation>
</comment>
<keyword evidence="3 6" id="KW-0808">Transferase</keyword>
<evidence type="ECO:0000256" key="3">
    <source>
        <dbReference type="ARBA" id="ARBA00022679"/>
    </source>
</evidence>
<feature type="binding site" evidence="6 7">
    <location>
        <position position="76"/>
    </location>
    <ligand>
        <name>S-adenosyl-L-methionine</name>
        <dbReference type="ChEBI" id="CHEBI:59789"/>
    </ligand>
</feature>
<dbReference type="InterPro" id="IPR029026">
    <property type="entry name" value="tRNA_m1G_MTases_N"/>
</dbReference>
<feature type="binding site" evidence="6 7">
    <location>
        <position position="98"/>
    </location>
    <ligand>
        <name>S-adenosyl-L-methionine</name>
        <dbReference type="ChEBI" id="CHEBI:59789"/>
    </ligand>
</feature>
<comment type="subunit">
    <text evidence="6">Homodimer.</text>
</comment>
<dbReference type="OrthoDB" id="9789043at2"/>
<dbReference type="AlphaFoldDB" id="A0A5C6UC96"/>
<evidence type="ECO:0000256" key="5">
    <source>
        <dbReference type="ARBA" id="ARBA00022694"/>
    </source>
</evidence>
<evidence type="ECO:0000313" key="10">
    <source>
        <dbReference type="Proteomes" id="UP000321250"/>
    </source>
</evidence>
<keyword evidence="4 6" id="KW-0949">S-adenosyl-L-methionine</keyword>
<evidence type="ECO:0000313" key="9">
    <source>
        <dbReference type="EMBL" id="TXC69821.1"/>
    </source>
</evidence>
<dbReference type="InterPro" id="IPR016914">
    <property type="entry name" value="TrmL"/>
</dbReference>
<dbReference type="GO" id="GO:0002130">
    <property type="term" value="P:wobble position ribose methylation"/>
    <property type="evidence" value="ECO:0007669"/>
    <property type="project" value="TreeGrafter"/>
</dbReference>